<dbReference type="EMBL" id="JBAMIC010000003">
    <property type="protein sequence ID" value="KAK7109485.1"/>
    <property type="molecule type" value="Genomic_DNA"/>
</dbReference>
<dbReference type="InterPro" id="IPR005552">
    <property type="entry name" value="Scramblase"/>
</dbReference>
<keyword evidence="2" id="KW-0564">Palmitate</keyword>
<keyword evidence="2" id="KW-0449">Lipoprotein</keyword>
<gene>
    <name evidence="4" type="ORF">V1264_013518</name>
</gene>
<reference evidence="4 5" key="1">
    <citation type="submission" date="2024-02" db="EMBL/GenBank/DDBJ databases">
        <title>Chromosome-scale genome assembly of the rough periwinkle Littorina saxatilis.</title>
        <authorList>
            <person name="De Jode A."/>
            <person name="Faria R."/>
            <person name="Formenti G."/>
            <person name="Sims Y."/>
            <person name="Smith T.P."/>
            <person name="Tracey A."/>
            <person name="Wood J.M.D."/>
            <person name="Zagrodzka Z.B."/>
            <person name="Johannesson K."/>
            <person name="Butlin R.K."/>
            <person name="Leder E.H."/>
        </authorList>
    </citation>
    <scope>NUCLEOTIDE SEQUENCE [LARGE SCALE GENOMIC DNA]</scope>
    <source>
        <strain evidence="4">Snail1</strain>
        <tissue evidence="4">Muscle</tissue>
    </source>
</reference>
<evidence type="ECO:0000313" key="4">
    <source>
        <dbReference type="EMBL" id="KAK7109485.1"/>
    </source>
</evidence>
<name>A0AAN9BQU9_9CAEN</name>
<feature type="region of interest" description="Disordered" evidence="3">
    <location>
        <begin position="1"/>
        <end position="25"/>
    </location>
</feature>
<dbReference type="PANTHER" id="PTHR23248">
    <property type="entry name" value="PHOSPHOLIPID SCRAMBLASE-RELATED"/>
    <property type="match status" value="1"/>
</dbReference>
<accession>A0AAN9BQU9</accession>
<evidence type="ECO:0000256" key="1">
    <source>
        <dbReference type="ARBA" id="ARBA00005350"/>
    </source>
</evidence>
<dbReference type="GO" id="GO:0005886">
    <property type="term" value="C:plasma membrane"/>
    <property type="evidence" value="ECO:0007669"/>
    <property type="project" value="TreeGrafter"/>
</dbReference>
<comment type="caution">
    <text evidence="4">The sequence shown here is derived from an EMBL/GenBank/DDBJ whole genome shotgun (WGS) entry which is preliminary data.</text>
</comment>
<evidence type="ECO:0000256" key="2">
    <source>
        <dbReference type="RuleBase" id="RU363116"/>
    </source>
</evidence>
<comment type="function">
    <text evidence="2">May mediate accelerated ATP-independent bidirectional transbilayer migration of phospholipids upon binding calcium ions that results in a loss of phospholipid asymmetry in the plasma membrane.</text>
</comment>
<evidence type="ECO:0000256" key="3">
    <source>
        <dbReference type="SAM" id="MobiDB-lite"/>
    </source>
</evidence>
<dbReference type="Proteomes" id="UP001374579">
    <property type="component" value="Unassembled WGS sequence"/>
</dbReference>
<proteinExistence type="inferred from homology"/>
<dbReference type="GO" id="GO:0017128">
    <property type="term" value="F:phospholipid scramblase activity"/>
    <property type="evidence" value="ECO:0007669"/>
    <property type="project" value="InterPro"/>
</dbReference>
<keyword evidence="5" id="KW-1185">Reference proteome</keyword>
<dbReference type="Pfam" id="PF03803">
    <property type="entry name" value="Scramblase"/>
    <property type="match status" value="1"/>
</dbReference>
<comment type="cofactor">
    <cofactor evidence="2">
        <name>Ca(2+)</name>
        <dbReference type="ChEBI" id="CHEBI:29108"/>
    </cofactor>
</comment>
<feature type="compositionally biased region" description="Basic and acidic residues" evidence="3">
    <location>
        <begin position="1"/>
        <end position="10"/>
    </location>
</feature>
<protein>
    <recommendedName>
        <fullName evidence="2">Phospholipid scramblase</fullName>
    </recommendedName>
</protein>
<sequence length="259" mass="29214">MSTDGDHVVDRQPQSIAKNEDHGAVRDRNALQTTHDGQVQQPGFQILEKLNKLEVVQRLDTLEVCLGWTRNNRYCIYNEEGEQIFYVYEASVCFNRAVTGALRALALKMSLSTDDQDDVLNLHRPGACSSRCCWACCNLQHMDIGLPSGKVIATMDEVWNFCMPEYRMMDDTGQLLYTVKGGLCHCRCCCQLQFLFVSPDGEEAGRITRSCLGCKELIGAANRFTLEFGDDLSPLQKLTILGGSFLVDLNYFEKQNKCW</sequence>
<keyword evidence="2" id="KW-0106">Calcium</keyword>
<dbReference type="PANTHER" id="PTHR23248:SF9">
    <property type="entry name" value="PHOSPHOLIPID SCRAMBLASE"/>
    <property type="match status" value="1"/>
</dbReference>
<organism evidence="4 5">
    <name type="scientific">Littorina saxatilis</name>
    <dbReference type="NCBI Taxonomy" id="31220"/>
    <lineage>
        <taxon>Eukaryota</taxon>
        <taxon>Metazoa</taxon>
        <taxon>Spiralia</taxon>
        <taxon>Lophotrochozoa</taxon>
        <taxon>Mollusca</taxon>
        <taxon>Gastropoda</taxon>
        <taxon>Caenogastropoda</taxon>
        <taxon>Littorinimorpha</taxon>
        <taxon>Littorinoidea</taxon>
        <taxon>Littorinidae</taxon>
        <taxon>Littorina</taxon>
    </lineage>
</organism>
<evidence type="ECO:0000313" key="5">
    <source>
        <dbReference type="Proteomes" id="UP001374579"/>
    </source>
</evidence>
<comment type="similarity">
    <text evidence="1 2">Belongs to the phospholipid scramblase family.</text>
</comment>
<dbReference type="AlphaFoldDB" id="A0AAN9BQU9"/>